<dbReference type="AlphaFoldDB" id="A0AAD5MMJ6"/>
<organism evidence="1 2">
    <name type="scientific">Parelaphostrongylus tenuis</name>
    <name type="common">Meningeal worm</name>
    <dbReference type="NCBI Taxonomy" id="148309"/>
    <lineage>
        <taxon>Eukaryota</taxon>
        <taxon>Metazoa</taxon>
        <taxon>Ecdysozoa</taxon>
        <taxon>Nematoda</taxon>
        <taxon>Chromadorea</taxon>
        <taxon>Rhabditida</taxon>
        <taxon>Rhabditina</taxon>
        <taxon>Rhabditomorpha</taxon>
        <taxon>Strongyloidea</taxon>
        <taxon>Metastrongylidae</taxon>
        <taxon>Parelaphostrongylus</taxon>
    </lineage>
</organism>
<comment type="caution">
    <text evidence="1">The sequence shown here is derived from an EMBL/GenBank/DDBJ whole genome shotgun (WGS) entry which is preliminary data.</text>
</comment>
<accession>A0AAD5MMJ6</accession>
<reference evidence="1" key="1">
    <citation type="submission" date="2021-06" db="EMBL/GenBank/DDBJ databases">
        <title>Parelaphostrongylus tenuis whole genome reference sequence.</title>
        <authorList>
            <person name="Garwood T.J."/>
            <person name="Larsen P.A."/>
            <person name="Fountain-Jones N.M."/>
            <person name="Garbe J.R."/>
            <person name="Macchietto M.G."/>
            <person name="Kania S.A."/>
            <person name="Gerhold R.W."/>
            <person name="Richards J.E."/>
            <person name="Wolf T.M."/>
        </authorList>
    </citation>
    <scope>NUCLEOTIDE SEQUENCE</scope>
    <source>
        <strain evidence="1">MNPRO001-30</strain>
        <tissue evidence="1">Meninges</tissue>
    </source>
</reference>
<evidence type="ECO:0000313" key="2">
    <source>
        <dbReference type="Proteomes" id="UP001196413"/>
    </source>
</evidence>
<evidence type="ECO:0000313" key="1">
    <source>
        <dbReference type="EMBL" id="KAJ1361290.1"/>
    </source>
</evidence>
<dbReference type="Proteomes" id="UP001196413">
    <property type="component" value="Unassembled WGS sequence"/>
</dbReference>
<protein>
    <submittedName>
        <fullName evidence="1">Uncharacterized protein</fullName>
    </submittedName>
</protein>
<sequence length="92" mass="10471">MFLGVLTINFLARSKTVKDEIIAALKELVILGFKARCMIDASELRFAQEVLQRPEKRRQTKATSAQEIPQVLEIREGDSLGQITQLCEFMVF</sequence>
<dbReference type="EMBL" id="JAHQIW010004160">
    <property type="protein sequence ID" value="KAJ1361290.1"/>
    <property type="molecule type" value="Genomic_DNA"/>
</dbReference>
<name>A0AAD5MMJ6_PARTN</name>
<proteinExistence type="predicted"/>
<keyword evidence="2" id="KW-1185">Reference proteome</keyword>
<gene>
    <name evidence="1" type="ORF">KIN20_020506</name>
</gene>